<evidence type="ECO:0000313" key="3">
    <source>
        <dbReference type="Proteomes" id="UP000615446"/>
    </source>
</evidence>
<keyword evidence="2" id="KW-0418">Kinase</keyword>
<accession>A0A8H3L9M0</accession>
<dbReference type="PANTHER" id="PTHR44329:SF289">
    <property type="entry name" value="SERINE_THREONINE-PROTEIN KINASE VIK"/>
    <property type="match status" value="1"/>
</dbReference>
<feature type="domain" description="Serine-threonine/tyrosine-protein kinase catalytic" evidence="1">
    <location>
        <begin position="63"/>
        <end position="161"/>
    </location>
</feature>
<organism evidence="2 3">
    <name type="scientific">Rhizophagus clarus</name>
    <dbReference type="NCBI Taxonomy" id="94130"/>
    <lineage>
        <taxon>Eukaryota</taxon>
        <taxon>Fungi</taxon>
        <taxon>Fungi incertae sedis</taxon>
        <taxon>Mucoromycota</taxon>
        <taxon>Glomeromycotina</taxon>
        <taxon>Glomeromycetes</taxon>
        <taxon>Glomerales</taxon>
        <taxon>Glomeraceae</taxon>
        <taxon>Rhizophagus</taxon>
    </lineage>
</organism>
<evidence type="ECO:0000313" key="2">
    <source>
        <dbReference type="EMBL" id="GES84222.1"/>
    </source>
</evidence>
<reference evidence="2" key="1">
    <citation type="submission" date="2019-10" db="EMBL/GenBank/DDBJ databases">
        <title>Conservation and host-specific expression of non-tandemly repeated heterogenous ribosome RNA gene in arbuscular mycorrhizal fungi.</title>
        <authorList>
            <person name="Maeda T."/>
            <person name="Kobayashi Y."/>
            <person name="Nakagawa T."/>
            <person name="Ezawa T."/>
            <person name="Yamaguchi K."/>
            <person name="Bino T."/>
            <person name="Nishimoto Y."/>
            <person name="Shigenobu S."/>
            <person name="Kawaguchi M."/>
        </authorList>
    </citation>
    <scope>NUCLEOTIDE SEQUENCE</scope>
    <source>
        <strain evidence="2">HR1</strain>
    </source>
</reference>
<keyword evidence="2" id="KW-0808">Transferase</keyword>
<dbReference type="InterPro" id="IPR011009">
    <property type="entry name" value="Kinase-like_dom_sf"/>
</dbReference>
<dbReference type="Gene3D" id="1.10.510.10">
    <property type="entry name" value="Transferase(Phosphotransferase) domain 1"/>
    <property type="match status" value="2"/>
</dbReference>
<dbReference type="AlphaFoldDB" id="A0A8H3L9M0"/>
<dbReference type="InterPro" id="IPR051681">
    <property type="entry name" value="Ser/Thr_Kinases-Pseudokinases"/>
</dbReference>
<dbReference type="Pfam" id="PF07714">
    <property type="entry name" value="PK_Tyr_Ser-Thr"/>
    <property type="match status" value="1"/>
</dbReference>
<dbReference type="SUPFAM" id="SSF56112">
    <property type="entry name" value="Protein kinase-like (PK-like)"/>
    <property type="match status" value="1"/>
</dbReference>
<sequence>MRILLIPFSVLILEDSTRISINKNIANYTKQLRNPLYVYKFIIDNVRTSKGVEWIPYSQIGNLEKIAEGGFGIVHKATWQYETVAIKSNSYFSLKSHYYTPDIYNSNVIDCRGITQDPVTKDYMIIMTYANSGILHDCLQKKFINITWIKKVFVLVDISKGPFSNVEHNVDLIYEIIDGKQPNITNDTLKCFANLMRRCWNLDPLKRPNIFAFQGLKLGPEFSQGSRPFTSKTSSLISELSTINSFTMILHSNAIYISRQLSKLISTVNSLGKRNIKKLKTEIQDNGRGQKCLKE</sequence>
<name>A0A8H3L9M0_9GLOM</name>
<dbReference type="EMBL" id="BLAL01000079">
    <property type="protein sequence ID" value="GES84222.1"/>
    <property type="molecule type" value="Genomic_DNA"/>
</dbReference>
<dbReference type="Proteomes" id="UP000615446">
    <property type="component" value="Unassembled WGS sequence"/>
</dbReference>
<dbReference type="GO" id="GO:0004674">
    <property type="term" value="F:protein serine/threonine kinase activity"/>
    <property type="evidence" value="ECO:0007669"/>
    <property type="project" value="TreeGrafter"/>
</dbReference>
<proteinExistence type="predicted"/>
<evidence type="ECO:0000259" key="1">
    <source>
        <dbReference type="Pfam" id="PF07714"/>
    </source>
</evidence>
<comment type="caution">
    <text evidence="2">The sequence shown here is derived from an EMBL/GenBank/DDBJ whole genome shotgun (WGS) entry which is preliminary data.</text>
</comment>
<dbReference type="OrthoDB" id="3205772at2759"/>
<dbReference type="InterPro" id="IPR001245">
    <property type="entry name" value="Ser-Thr/Tyr_kinase_cat_dom"/>
</dbReference>
<protein>
    <submittedName>
        <fullName evidence="2">Kinase-like domain-containing protein</fullName>
    </submittedName>
</protein>
<gene>
    <name evidence="2" type="ORF">RCL2_001135000</name>
</gene>
<dbReference type="PANTHER" id="PTHR44329">
    <property type="entry name" value="SERINE/THREONINE-PROTEIN KINASE TNNI3K-RELATED"/>
    <property type="match status" value="1"/>
</dbReference>